<keyword evidence="2 8" id="KW-0645">Protease</keyword>
<dbReference type="Pfam" id="PF14543">
    <property type="entry name" value="TAXi_N"/>
    <property type="match status" value="1"/>
</dbReference>
<evidence type="ECO:0000256" key="3">
    <source>
        <dbReference type="ARBA" id="ARBA00022729"/>
    </source>
</evidence>
<protein>
    <recommendedName>
        <fullName evidence="9">Peptidase A1 domain-containing protein</fullName>
    </recommendedName>
</protein>
<dbReference type="PRINTS" id="PR00792">
    <property type="entry name" value="PEPSIN"/>
</dbReference>
<dbReference type="Pfam" id="PF14541">
    <property type="entry name" value="TAXi_C"/>
    <property type="match status" value="1"/>
</dbReference>
<feature type="active site" evidence="7">
    <location>
        <position position="248"/>
    </location>
</feature>
<dbReference type="Gene3D" id="2.40.70.10">
    <property type="entry name" value="Acid Proteases"/>
    <property type="match status" value="2"/>
</dbReference>
<dbReference type="SUPFAM" id="SSF50630">
    <property type="entry name" value="Acid proteases"/>
    <property type="match status" value="1"/>
</dbReference>
<dbReference type="FunFam" id="2.40.70.10:FF:000021">
    <property type="entry name" value="Aspartyl protease AED1"/>
    <property type="match status" value="1"/>
</dbReference>
<dbReference type="PROSITE" id="PS51767">
    <property type="entry name" value="PEPTIDASE_A1"/>
    <property type="match status" value="1"/>
</dbReference>
<dbReference type="GO" id="GO:0004190">
    <property type="term" value="F:aspartic-type endopeptidase activity"/>
    <property type="evidence" value="ECO:0007669"/>
    <property type="project" value="UniProtKB-KW"/>
</dbReference>
<dbReference type="Proteomes" id="UP001314170">
    <property type="component" value="Unassembled WGS sequence"/>
</dbReference>
<comment type="caution">
    <text evidence="10">The sequence shown here is derived from an EMBL/GenBank/DDBJ whole genome shotgun (WGS) entry which is preliminary data.</text>
</comment>
<comment type="similarity">
    <text evidence="1 8">Belongs to the peptidase A1 family.</text>
</comment>
<evidence type="ECO:0000256" key="4">
    <source>
        <dbReference type="ARBA" id="ARBA00022750"/>
    </source>
</evidence>
<keyword evidence="6" id="KW-1015">Disulfide bond</keyword>
<evidence type="ECO:0000256" key="7">
    <source>
        <dbReference type="PIRSR" id="PIRSR601461-1"/>
    </source>
</evidence>
<evidence type="ECO:0000256" key="6">
    <source>
        <dbReference type="ARBA" id="ARBA00023157"/>
    </source>
</evidence>
<organism evidence="10 11">
    <name type="scientific">Dovyalis caffra</name>
    <dbReference type="NCBI Taxonomy" id="77055"/>
    <lineage>
        <taxon>Eukaryota</taxon>
        <taxon>Viridiplantae</taxon>
        <taxon>Streptophyta</taxon>
        <taxon>Embryophyta</taxon>
        <taxon>Tracheophyta</taxon>
        <taxon>Spermatophyta</taxon>
        <taxon>Magnoliopsida</taxon>
        <taxon>eudicotyledons</taxon>
        <taxon>Gunneridae</taxon>
        <taxon>Pentapetalae</taxon>
        <taxon>rosids</taxon>
        <taxon>fabids</taxon>
        <taxon>Malpighiales</taxon>
        <taxon>Salicaceae</taxon>
        <taxon>Flacourtieae</taxon>
        <taxon>Dovyalis</taxon>
    </lineage>
</organism>
<keyword evidence="4 8" id="KW-0064">Aspartyl protease</keyword>
<dbReference type="GO" id="GO:0006508">
    <property type="term" value="P:proteolysis"/>
    <property type="evidence" value="ECO:0007669"/>
    <property type="project" value="UniProtKB-KW"/>
</dbReference>
<sequence length="372" mass="39842">MKSIQARLSMNPSSTDVFKEMQTKIPASRTPNGAGYVATVGLGTPKKDFTLLFDTGSDLTWTQCQPCSKACFPQKEEKFDPTKSSSYKNVSCSSKLCNLIGKETAQGCSSSNTCLYGVQYGSGYTIGFLATETLTIGSSDEFENFLFGCGEKNVGRFNGTTGLLGLGRSPIAFPSQTTSKYKNIFSYCLPASQSSTGYLSFGGEVSQATKFTRISPKVQQFYALNIVGISVGGRKLPINVSISQTVIDSGTTITFLPSTTYSALASAFREMMANYTPTKGSSSIQPCYDFSNLGNGSFRIPSISVFFEGGVEVDIHSSGILIPLNGLKEMCLAFADTGSDSDFAIFGNFQQKTYEVVYDVAKEMVGFAPGGC</sequence>
<dbReference type="PROSITE" id="PS00141">
    <property type="entry name" value="ASP_PROTEASE"/>
    <property type="match status" value="1"/>
</dbReference>
<dbReference type="FunFam" id="2.40.70.10:FF:000013">
    <property type="entry name" value="Aspartyl protease AED1"/>
    <property type="match status" value="1"/>
</dbReference>
<feature type="active site" evidence="7">
    <location>
        <position position="54"/>
    </location>
</feature>
<reference evidence="10 11" key="1">
    <citation type="submission" date="2024-01" db="EMBL/GenBank/DDBJ databases">
        <authorList>
            <person name="Waweru B."/>
        </authorList>
    </citation>
    <scope>NUCLEOTIDE SEQUENCE [LARGE SCALE GENOMIC DNA]</scope>
</reference>
<feature type="domain" description="Peptidase A1" evidence="9">
    <location>
        <begin position="36"/>
        <end position="368"/>
    </location>
</feature>
<dbReference type="InterPro" id="IPR032861">
    <property type="entry name" value="TAXi_N"/>
</dbReference>
<accession>A0AAV1SMA9</accession>
<evidence type="ECO:0000313" key="11">
    <source>
        <dbReference type="Proteomes" id="UP001314170"/>
    </source>
</evidence>
<dbReference type="InterPro" id="IPR001969">
    <property type="entry name" value="Aspartic_peptidase_AS"/>
</dbReference>
<keyword evidence="3" id="KW-0732">Signal</keyword>
<keyword evidence="11" id="KW-1185">Reference proteome</keyword>
<dbReference type="InterPro" id="IPR032799">
    <property type="entry name" value="TAXi_C"/>
</dbReference>
<dbReference type="InterPro" id="IPR033121">
    <property type="entry name" value="PEPTIDASE_A1"/>
</dbReference>
<evidence type="ECO:0000256" key="5">
    <source>
        <dbReference type="ARBA" id="ARBA00022801"/>
    </source>
</evidence>
<proteinExistence type="inferred from homology"/>
<evidence type="ECO:0000256" key="2">
    <source>
        <dbReference type="ARBA" id="ARBA00022670"/>
    </source>
</evidence>
<keyword evidence="5 8" id="KW-0378">Hydrolase</keyword>
<dbReference type="InterPro" id="IPR001461">
    <property type="entry name" value="Aspartic_peptidase_A1"/>
</dbReference>
<dbReference type="EMBL" id="CAWUPB010001194">
    <property type="protein sequence ID" value="CAK7354034.1"/>
    <property type="molecule type" value="Genomic_DNA"/>
</dbReference>
<dbReference type="InterPro" id="IPR021109">
    <property type="entry name" value="Peptidase_aspartic_dom_sf"/>
</dbReference>
<name>A0AAV1SMA9_9ROSI</name>
<evidence type="ECO:0000256" key="1">
    <source>
        <dbReference type="ARBA" id="ARBA00007447"/>
    </source>
</evidence>
<evidence type="ECO:0000259" key="9">
    <source>
        <dbReference type="PROSITE" id="PS51767"/>
    </source>
</evidence>
<gene>
    <name evidence="10" type="ORF">DCAF_LOCUS25033</name>
</gene>
<evidence type="ECO:0000313" key="10">
    <source>
        <dbReference type="EMBL" id="CAK7354034.1"/>
    </source>
</evidence>
<dbReference type="PANTHER" id="PTHR13683">
    <property type="entry name" value="ASPARTYL PROTEASES"/>
    <property type="match status" value="1"/>
</dbReference>
<dbReference type="PANTHER" id="PTHR13683:SF907">
    <property type="entry name" value="PEPTIDASE A1 DOMAIN-CONTAINING PROTEIN"/>
    <property type="match status" value="1"/>
</dbReference>
<dbReference type="AlphaFoldDB" id="A0AAV1SMA9"/>
<evidence type="ECO:0000256" key="8">
    <source>
        <dbReference type="RuleBase" id="RU000454"/>
    </source>
</evidence>